<dbReference type="Proteomes" id="UP000320776">
    <property type="component" value="Chromosome"/>
</dbReference>
<dbReference type="InterPro" id="IPR002078">
    <property type="entry name" value="Sigma_54_int"/>
</dbReference>
<evidence type="ECO:0000256" key="2">
    <source>
        <dbReference type="ARBA" id="ARBA00022840"/>
    </source>
</evidence>
<keyword evidence="1" id="KW-0547">Nucleotide-binding</keyword>
<keyword evidence="6" id="KW-1185">Reference proteome</keyword>
<dbReference type="AlphaFoldDB" id="A0A517DQQ0"/>
<feature type="domain" description="Sigma-54 factor interaction" evidence="3">
    <location>
        <begin position="274"/>
        <end position="503"/>
    </location>
</feature>
<gene>
    <name evidence="5" type="primary">norR_10</name>
    <name evidence="5" type="ORF">SPTER_09820</name>
</gene>
<dbReference type="PROSITE" id="PS50112">
    <property type="entry name" value="PAS"/>
    <property type="match status" value="1"/>
</dbReference>
<dbReference type="FunFam" id="3.40.50.300:FF:000006">
    <property type="entry name" value="DNA-binding transcriptional regulator NtrC"/>
    <property type="match status" value="1"/>
</dbReference>
<proteinExistence type="predicted"/>
<dbReference type="Pfam" id="PF25601">
    <property type="entry name" value="AAA_lid_14"/>
    <property type="match status" value="1"/>
</dbReference>
<dbReference type="InterPro" id="IPR025943">
    <property type="entry name" value="Sigma_54_int_dom_ATP-bd_2"/>
</dbReference>
<dbReference type="PANTHER" id="PTHR32071:SF57">
    <property type="entry name" value="C4-DICARBOXYLATE TRANSPORT TRANSCRIPTIONAL REGULATORY PROTEIN DCTD"/>
    <property type="match status" value="1"/>
</dbReference>
<dbReference type="SUPFAM" id="SSF52540">
    <property type="entry name" value="P-loop containing nucleoside triphosphate hydrolases"/>
    <property type="match status" value="1"/>
</dbReference>
<name>A0A517DQQ0_9FIRM</name>
<dbReference type="InterPro" id="IPR025662">
    <property type="entry name" value="Sigma_54_int_dom_ATP-bd_1"/>
</dbReference>
<evidence type="ECO:0000256" key="1">
    <source>
        <dbReference type="ARBA" id="ARBA00022741"/>
    </source>
</evidence>
<keyword evidence="2" id="KW-0067">ATP-binding</keyword>
<dbReference type="OrthoDB" id="9803970at2"/>
<dbReference type="Pfam" id="PF00158">
    <property type="entry name" value="Sigma54_activat"/>
    <property type="match status" value="1"/>
</dbReference>
<dbReference type="GO" id="GO:0006355">
    <property type="term" value="P:regulation of DNA-templated transcription"/>
    <property type="evidence" value="ECO:0007669"/>
    <property type="project" value="InterPro"/>
</dbReference>
<dbReference type="PANTHER" id="PTHR32071">
    <property type="entry name" value="TRANSCRIPTIONAL REGULATORY PROTEIN"/>
    <property type="match status" value="1"/>
</dbReference>
<dbReference type="SMART" id="SM00382">
    <property type="entry name" value="AAA"/>
    <property type="match status" value="1"/>
</dbReference>
<evidence type="ECO:0000313" key="6">
    <source>
        <dbReference type="Proteomes" id="UP000320776"/>
    </source>
</evidence>
<dbReference type="KEGG" id="sted:SPTER_09820"/>
<dbReference type="RefSeq" id="WP_144349297.1">
    <property type="nucleotide sequence ID" value="NZ_CP036259.1"/>
</dbReference>
<organism evidence="5 6">
    <name type="scientific">Sporomusa termitida</name>
    <dbReference type="NCBI Taxonomy" id="2377"/>
    <lineage>
        <taxon>Bacteria</taxon>
        <taxon>Bacillati</taxon>
        <taxon>Bacillota</taxon>
        <taxon>Negativicutes</taxon>
        <taxon>Selenomonadales</taxon>
        <taxon>Sporomusaceae</taxon>
        <taxon>Sporomusa</taxon>
    </lineage>
</organism>
<dbReference type="Gene3D" id="1.10.8.60">
    <property type="match status" value="1"/>
</dbReference>
<dbReference type="PROSITE" id="PS50045">
    <property type="entry name" value="SIGMA54_INTERACT_4"/>
    <property type="match status" value="1"/>
</dbReference>
<dbReference type="GO" id="GO:0005524">
    <property type="term" value="F:ATP binding"/>
    <property type="evidence" value="ECO:0007669"/>
    <property type="project" value="UniProtKB-KW"/>
</dbReference>
<dbReference type="PROSITE" id="PS00675">
    <property type="entry name" value="SIGMA54_INTERACT_1"/>
    <property type="match status" value="1"/>
</dbReference>
<evidence type="ECO:0000313" key="5">
    <source>
        <dbReference type="EMBL" id="QDR79692.1"/>
    </source>
</evidence>
<reference evidence="5 6" key="1">
    <citation type="submission" date="2019-02" db="EMBL/GenBank/DDBJ databases">
        <title>Closed genome of Sporomusa termitida DSM 4440.</title>
        <authorList>
            <person name="Poehlein A."/>
            <person name="Daniel R."/>
        </authorList>
    </citation>
    <scope>NUCLEOTIDE SEQUENCE [LARGE SCALE GENOMIC DNA]</scope>
    <source>
        <strain evidence="5 6">DSM 4440</strain>
    </source>
</reference>
<sequence>MAELSLISQEVQQIAEAISLAVGCDVEVIDDARTRMAATGTIKHTQGQKLSHGHVYQYALQNKQTVIVDYPGRHFLCSSCIIAKECYYLLTIAAPILVDGSPVGVLAVIAFDTETANQIRQKMVNLTDFVERMASLMAAKIKEYRLLKSLDLAMAELTGILNKVEKGLVAFSADGNVLHFNKTAVDLLGLGNHPDIARGIQAAAGHFIGMDSQSRPSVVTLGLKSLLLDVETIAISGDAQSETLTLVSFRDYAAVKKTASCMTIAARPITFTDILTQNAGMQKLINFAKKIAKSSSTVLLRGESGTGKELFARAIHYESGRSGPFIPINCGAIPETLLESEFFGYDSGAFTGARREGKPGKFELAEGGTLFLDELGTMPIHLQSKLLRVLEERRVERLGGKQSFAVDVRIVAATNENLEELVQAGRFREDLFFRVNVIPIYLLPLRERVEDIPLLAAYYLNHYFEKMGKKIDRLAVEVEEAMMTYEWPGNIREFANVLEYAVNVEESSVLTLNSLPSQFDKAPAKASNPQYQTKRQELRNLLHEHGWGKAGKQQAAEILGVSLATIYRWVNAFNLKPK</sequence>
<dbReference type="Gene3D" id="1.10.10.60">
    <property type="entry name" value="Homeodomain-like"/>
    <property type="match status" value="1"/>
</dbReference>
<protein>
    <submittedName>
        <fullName evidence="5">Anaerobic nitric oxide reductase transcription regulator NorR</fullName>
    </submittedName>
</protein>
<dbReference type="InterPro" id="IPR029016">
    <property type="entry name" value="GAF-like_dom_sf"/>
</dbReference>
<evidence type="ECO:0000259" key="3">
    <source>
        <dbReference type="PROSITE" id="PS50045"/>
    </source>
</evidence>
<dbReference type="InterPro" id="IPR000014">
    <property type="entry name" value="PAS"/>
</dbReference>
<dbReference type="Gene3D" id="3.30.450.40">
    <property type="match status" value="1"/>
</dbReference>
<evidence type="ECO:0000259" key="4">
    <source>
        <dbReference type="PROSITE" id="PS50112"/>
    </source>
</evidence>
<feature type="domain" description="PAS" evidence="4">
    <location>
        <begin position="153"/>
        <end position="190"/>
    </location>
</feature>
<dbReference type="EMBL" id="CP036259">
    <property type="protein sequence ID" value="QDR79692.1"/>
    <property type="molecule type" value="Genomic_DNA"/>
</dbReference>
<dbReference type="CDD" id="cd00009">
    <property type="entry name" value="AAA"/>
    <property type="match status" value="1"/>
</dbReference>
<dbReference type="PROSITE" id="PS00676">
    <property type="entry name" value="SIGMA54_INTERACT_2"/>
    <property type="match status" value="1"/>
</dbReference>
<dbReference type="InterPro" id="IPR027417">
    <property type="entry name" value="P-loop_NTPase"/>
</dbReference>
<dbReference type="InterPro" id="IPR003593">
    <property type="entry name" value="AAA+_ATPase"/>
</dbReference>
<accession>A0A517DQQ0</accession>
<dbReference type="InterPro" id="IPR058031">
    <property type="entry name" value="AAA_lid_NorR"/>
</dbReference>
<dbReference type="Gene3D" id="3.40.50.300">
    <property type="entry name" value="P-loop containing nucleotide triphosphate hydrolases"/>
    <property type="match status" value="1"/>
</dbReference>